<dbReference type="Pfam" id="PF03413">
    <property type="entry name" value="PepSY"/>
    <property type="match status" value="1"/>
</dbReference>
<dbReference type="Proteomes" id="UP001341444">
    <property type="component" value="Unassembled WGS sequence"/>
</dbReference>
<keyword evidence="3" id="KW-1185">Reference proteome</keyword>
<dbReference type="InterPro" id="IPR025711">
    <property type="entry name" value="PepSY"/>
</dbReference>
<reference evidence="2 3" key="1">
    <citation type="submission" date="2023-03" db="EMBL/GenBank/DDBJ databases">
        <title>Bacillus Genome Sequencing.</title>
        <authorList>
            <person name="Dunlap C."/>
        </authorList>
    </citation>
    <scope>NUCLEOTIDE SEQUENCE [LARGE SCALE GENOMIC DNA]</scope>
    <source>
        <strain evidence="2 3">B-23453</strain>
    </source>
</reference>
<name>A0ABU6MER7_9BACI</name>
<dbReference type="EMBL" id="JARMAB010000011">
    <property type="protein sequence ID" value="MED1203156.1"/>
    <property type="molecule type" value="Genomic_DNA"/>
</dbReference>
<accession>A0ABU6MER7</accession>
<evidence type="ECO:0000313" key="3">
    <source>
        <dbReference type="Proteomes" id="UP001341444"/>
    </source>
</evidence>
<dbReference type="RefSeq" id="WP_066270062.1">
    <property type="nucleotide sequence ID" value="NZ_JARMAB010000011.1"/>
</dbReference>
<comment type="caution">
    <text evidence="2">The sequence shown here is derived from an EMBL/GenBank/DDBJ whole genome shotgun (WGS) entry which is preliminary data.</text>
</comment>
<organism evidence="2 3">
    <name type="scientific">Heyndrickxia acidicola</name>
    <dbReference type="NCBI Taxonomy" id="209389"/>
    <lineage>
        <taxon>Bacteria</taxon>
        <taxon>Bacillati</taxon>
        <taxon>Bacillota</taxon>
        <taxon>Bacilli</taxon>
        <taxon>Bacillales</taxon>
        <taxon>Bacillaceae</taxon>
        <taxon>Heyndrickxia</taxon>
    </lineage>
</organism>
<gene>
    <name evidence="2" type="ORF">P4T90_08695</name>
</gene>
<sequence>MNWKTFVSGAVIGAAAGYYVNKTVKKSAYISAEAVLGGVKKAFKEEGSIDGSWIQMTMEEYEKTPIKAKVYRGGITWRKDGERLQYEFIADARTGTVIDVYPVS</sequence>
<protein>
    <submittedName>
        <fullName evidence="2">PepSY domain-containing protein</fullName>
    </submittedName>
</protein>
<feature type="domain" description="PepSY" evidence="1">
    <location>
        <begin position="40"/>
        <end position="101"/>
    </location>
</feature>
<proteinExistence type="predicted"/>
<evidence type="ECO:0000259" key="1">
    <source>
        <dbReference type="Pfam" id="PF03413"/>
    </source>
</evidence>
<evidence type="ECO:0000313" key="2">
    <source>
        <dbReference type="EMBL" id="MED1203156.1"/>
    </source>
</evidence>